<reference evidence="12" key="1">
    <citation type="journal article" date="2021" name="Cell">
        <title>Tracing the genetic footprints of vertebrate landing in non-teleost ray-finned fishes.</title>
        <authorList>
            <person name="Bi X."/>
            <person name="Wang K."/>
            <person name="Yang L."/>
            <person name="Pan H."/>
            <person name="Jiang H."/>
            <person name="Wei Q."/>
            <person name="Fang M."/>
            <person name="Yu H."/>
            <person name="Zhu C."/>
            <person name="Cai Y."/>
            <person name="He Y."/>
            <person name="Gan X."/>
            <person name="Zeng H."/>
            <person name="Yu D."/>
            <person name="Zhu Y."/>
            <person name="Jiang H."/>
            <person name="Qiu Q."/>
            <person name="Yang H."/>
            <person name="Zhang Y.E."/>
            <person name="Wang W."/>
            <person name="Zhu M."/>
            <person name="He S."/>
            <person name="Zhang G."/>
        </authorList>
    </citation>
    <scope>NUCLEOTIDE SEQUENCE</scope>
    <source>
        <strain evidence="12">Bchr_001</strain>
    </source>
</reference>
<evidence type="ECO:0000256" key="4">
    <source>
        <dbReference type="ARBA" id="ARBA00022803"/>
    </source>
</evidence>
<dbReference type="PROSITE" id="PS50059">
    <property type="entry name" value="FKBP_PPIASE"/>
    <property type="match status" value="2"/>
</dbReference>
<feature type="non-terminal residue" evidence="12">
    <location>
        <position position="1"/>
    </location>
</feature>
<dbReference type="SUPFAM" id="SSF48452">
    <property type="entry name" value="TPR-like"/>
    <property type="match status" value="1"/>
</dbReference>
<keyword evidence="4 9" id="KW-0802">TPR repeat</keyword>
<dbReference type="InterPro" id="IPR019734">
    <property type="entry name" value="TPR_rpt"/>
</dbReference>
<evidence type="ECO:0000256" key="10">
    <source>
        <dbReference type="SAM" id="MobiDB-lite"/>
    </source>
</evidence>
<evidence type="ECO:0000259" key="11">
    <source>
        <dbReference type="PROSITE" id="PS50059"/>
    </source>
</evidence>
<evidence type="ECO:0000256" key="1">
    <source>
        <dbReference type="ARBA" id="ARBA00000971"/>
    </source>
</evidence>
<proteinExistence type="predicted"/>
<comment type="catalytic activity">
    <reaction evidence="1 8">
        <text>[protein]-peptidylproline (omega=180) = [protein]-peptidylproline (omega=0)</text>
        <dbReference type="Rhea" id="RHEA:16237"/>
        <dbReference type="Rhea" id="RHEA-COMP:10747"/>
        <dbReference type="Rhea" id="RHEA-COMP:10748"/>
        <dbReference type="ChEBI" id="CHEBI:83833"/>
        <dbReference type="ChEBI" id="CHEBI:83834"/>
        <dbReference type="EC" id="5.2.1.8"/>
    </reaction>
</comment>
<evidence type="ECO:0000256" key="6">
    <source>
        <dbReference type="ARBA" id="ARBA00023186"/>
    </source>
</evidence>
<feature type="region of interest" description="Disordered" evidence="10">
    <location>
        <begin position="55"/>
        <end position="74"/>
    </location>
</feature>
<feature type="region of interest" description="Disordered" evidence="10">
    <location>
        <begin position="464"/>
        <end position="490"/>
    </location>
</feature>
<accession>A0ABS2YS61</accession>
<keyword evidence="6" id="KW-0143">Chaperone</keyword>
<keyword evidence="7 8" id="KW-0413">Isomerase</keyword>
<dbReference type="GO" id="GO:0016853">
    <property type="term" value="F:isomerase activity"/>
    <property type="evidence" value="ECO:0007669"/>
    <property type="project" value="UniProtKB-KW"/>
</dbReference>
<dbReference type="PANTHER" id="PTHR46512">
    <property type="entry name" value="PEPTIDYLPROLYL ISOMERASE"/>
    <property type="match status" value="1"/>
</dbReference>
<evidence type="ECO:0000313" key="12">
    <source>
        <dbReference type="EMBL" id="MBN3289136.1"/>
    </source>
</evidence>
<evidence type="ECO:0000256" key="7">
    <source>
        <dbReference type="ARBA" id="ARBA00023235"/>
    </source>
</evidence>
<dbReference type="Gene3D" id="3.10.50.40">
    <property type="match status" value="2"/>
</dbReference>
<dbReference type="EMBL" id="JAAWVN010001534">
    <property type="protein sequence ID" value="MBN3289136.1"/>
    <property type="molecule type" value="Genomic_DNA"/>
</dbReference>
<dbReference type="Gene3D" id="1.25.40.10">
    <property type="entry name" value="Tetratricopeptide repeat domain"/>
    <property type="match status" value="1"/>
</dbReference>
<evidence type="ECO:0000256" key="8">
    <source>
        <dbReference type="PROSITE-ProRule" id="PRU00277"/>
    </source>
</evidence>
<keyword evidence="13" id="KW-1185">Reference proteome</keyword>
<feature type="region of interest" description="Disordered" evidence="10">
    <location>
        <begin position="1"/>
        <end position="27"/>
    </location>
</feature>
<dbReference type="Pfam" id="PF00254">
    <property type="entry name" value="FKBP_C"/>
    <property type="match status" value="2"/>
</dbReference>
<dbReference type="SMART" id="SM00028">
    <property type="entry name" value="TPR"/>
    <property type="match status" value="3"/>
</dbReference>
<dbReference type="InterPro" id="IPR011990">
    <property type="entry name" value="TPR-like_helical_dom_sf"/>
</dbReference>
<feature type="non-terminal residue" evidence="12">
    <location>
        <position position="490"/>
    </location>
</feature>
<evidence type="ECO:0000256" key="3">
    <source>
        <dbReference type="ARBA" id="ARBA00022737"/>
    </source>
</evidence>
<gene>
    <name evidence="12" type="primary">Fkbp5</name>
    <name evidence="12" type="ORF">GTO92_0008970</name>
</gene>
<dbReference type="InterPro" id="IPR050754">
    <property type="entry name" value="FKBP4/5/8-like"/>
</dbReference>
<dbReference type="PANTHER" id="PTHR46512:SF9">
    <property type="entry name" value="PEPTIDYLPROLYL ISOMERASE"/>
    <property type="match status" value="1"/>
</dbReference>
<feature type="repeat" description="TPR" evidence="9">
    <location>
        <begin position="396"/>
        <end position="429"/>
    </location>
</feature>
<evidence type="ECO:0000256" key="2">
    <source>
        <dbReference type="ARBA" id="ARBA00013194"/>
    </source>
</evidence>
<evidence type="ECO:0000256" key="9">
    <source>
        <dbReference type="PROSITE-ProRule" id="PRU00339"/>
    </source>
</evidence>
<feature type="domain" description="PPIase FKBP-type" evidence="11">
    <location>
        <begin position="210"/>
        <end position="296"/>
    </location>
</feature>
<evidence type="ECO:0000313" key="13">
    <source>
        <dbReference type="Proteomes" id="UP001166052"/>
    </source>
</evidence>
<dbReference type="SUPFAM" id="SSF54534">
    <property type="entry name" value="FKBP-like"/>
    <property type="match status" value="2"/>
</dbReference>
<dbReference type="InterPro" id="IPR046357">
    <property type="entry name" value="PPIase_dom_sf"/>
</dbReference>
<feature type="compositionally biased region" description="Polar residues" evidence="10">
    <location>
        <begin position="58"/>
        <end position="71"/>
    </location>
</feature>
<dbReference type="InterPro" id="IPR001179">
    <property type="entry name" value="PPIase_FKBP_dom"/>
</dbReference>
<dbReference type="PROSITE" id="PS50005">
    <property type="entry name" value="TPR"/>
    <property type="match status" value="1"/>
</dbReference>
<keyword evidence="3" id="KW-0677">Repeat</keyword>
<dbReference type="EC" id="5.2.1.8" evidence="2 8"/>
<feature type="domain" description="PPIase FKBP-type" evidence="11">
    <location>
        <begin position="95"/>
        <end position="183"/>
    </location>
</feature>
<dbReference type="Proteomes" id="UP001166052">
    <property type="component" value="Unassembled WGS sequence"/>
</dbReference>
<feature type="compositionally biased region" description="Basic residues" evidence="10">
    <location>
        <begin position="481"/>
        <end position="490"/>
    </location>
</feature>
<comment type="caution">
    <text evidence="12">The sequence shown here is derived from an EMBL/GenBank/DDBJ whole genome shotgun (WGS) entry which is preliminary data.</text>
</comment>
<sequence length="490" mass="55711">MDPLEKSSTKNANKKTTNEPPEDIDFREINESYSQWEEQDAYDIPKMTTDTEVKMGTEPTSNLTEQGQDLTPRQDGGVRKVIKRPGDSGETPMIGDKVYVHYTGRLLNGKKFDSSHDRGEPFTFNLGIGQMIKAWDLAVASMSKGEVCEITCKPEYTYGVSWNPPKIPPNSTLVFEIELINFKGEQLTEDGGIVRRIKQKGEGYANPNEGAVVDVHLEGSCAGHVFDSRNVRFIIGEAEDHDIPLGVDRAIKRMEKGECCLLYLSPKYGFGTEGHSHFGVSPNADLIYEVLLKEFVKVKNTWDMTMTEKLELAVAAKQKGTQYFKAGKYIQAVIQYQKIVPCLELEENQSEEHKAPVKALVLSSLLNLAMCHLRLQEYSHAVEKCNKVIEMDNSNEKALYRRGKAWLQMNEFYLAKSDFERVLEINTENKAAQAQITICLQKIREHHEREKQTYANMFQKFADQDAKVGKRKPSREDGPVKRRRRSKENL</sequence>
<name>A0ABS2YS61_POLSE</name>
<evidence type="ECO:0000256" key="5">
    <source>
        <dbReference type="ARBA" id="ARBA00023110"/>
    </source>
</evidence>
<protein>
    <recommendedName>
        <fullName evidence="2 8">peptidylprolyl isomerase</fullName>
        <ecNumber evidence="2 8">5.2.1.8</ecNumber>
    </recommendedName>
</protein>
<organism evidence="12 13">
    <name type="scientific">Polypterus senegalus</name>
    <name type="common">Senegal bichir</name>
    <dbReference type="NCBI Taxonomy" id="55291"/>
    <lineage>
        <taxon>Eukaryota</taxon>
        <taxon>Metazoa</taxon>
        <taxon>Chordata</taxon>
        <taxon>Craniata</taxon>
        <taxon>Vertebrata</taxon>
        <taxon>Euteleostomi</taxon>
        <taxon>Actinopterygii</taxon>
        <taxon>Polypteriformes</taxon>
        <taxon>Polypteridae</taxon>
        <taxon>Polypterus</taxon>
    </lineage>
</organism>
<feature type="compositionally biased region" description="Basic and acidic residues" evidence="10">
    <location>
        <begin position="464"/>
        <end position="480"/>
    </location>
</feature>
<keyword evidence="5 8" id="KW-0697">Rotamase</keyword>